<keyword evidence="5 13" id="KW-0349">Heme</keyword>
<dbReference type="PROSITE" id="PS00086">
    <property type="entry name" value="CYTOCHROME_P450"/>
    <property type="match status" value="1"/>
</dbReference>
<evidence type="ECO:0000256" key="3">
    <source>
        <dbReference type="ARBA" id="ARBA00004406"/>
    </source>
</evidence>
<evidence type="ECO:0000256" key="10">
    <source>
        <dbReference type="ARBA" id="ARBA00023004"/>
    </source>
</evidence>
<dbReference type="SUPFAM" id="SSF48264">
    <property type="entry name" value="Cytochrome P450"/>
    <property type="match status" value="1"/>
</dbReference>
<dbReference type="InterPro" id="IPR002401">
    <property type="entry name" value="Cyt_P450_E_grp-I"/>
</dbReference>
<dbReference type="InterPro" id="IPR001128">
    <property type="entry name" value="Cyt_P450"/>
</dbReference>
<evidence type="ECO:0000256" key="11">
    <source>
        <dbReference type="ARBA" id="ARBA00023033"/>
    </source>
</evidence>
<keyword evidence="12" id="KW-0472">Membrane</keyword>
<keyword evidence="6 13" id="KW-0479">Metal-binding</keyword>
<evidence type="ECO:0000256" key="9">
    <source>
        <dbReference type="ARBA" id="ARBA00023002"/>
    </source>
</evidence>
<evidence type="ECO:0000256" key="13">
    <source>
        <dbReference type="RuleBase" id="RU000461"/>
    </source>
</evidence>
<comment type="similarity">
    <text evidence="4 13">Belongs to the cytochrome P450 family.</text>
</comment>
<dbReference type="CDD" id="cd11056">
    <property type="entry name" value="CYP6-like"/>
    <property type="match status" value="1"/>
</dbReference>
<dbReference type="PRINTS" id="PR00385">
    <property type="entry name" value="P450"/>
</dbReference>
<evidence type="ECO:0000256" key="8">
    <source>
        <dbReference type="ARBA" id="ARBA00022848"/>
    </source>
</evidence>
<dbReference type="InterPro" id="IPR050476">
    <property type="entry name" value="Insect_CytP450_Detox"/>
</dbReference>
<keyword evidence="9 13" id="KW-0560">Oxidoreductase</keyword>
<dbReference type="Pfam" id="PF00067">
    <property type="entry name" value="p450"/>
    <property type="match status" value="2"/>
</dbReference>
<reference evidence="14" key="2">
    <citation type="submission" date="2025-05" db="UniProtKB">
        <authorList>
            <consortium name="EnsemblMetazoa"/>
        </authorList>
    </citation>
    <scope>IDENTIFICATION</scope>
    <source>
        <strain evidence="14">Foshan</strain>
    </source>
</reference>
<keyword evidence="15" id="KW-1185">Reference proteome</keyword>
<proteinExistence type="inferred from homology"/>
<comment type="cofactor">
    <cofactor evidence="1">
        <name>heme</name>
        <dbReference type="ChEBI" id="CHEBI:30413"/>
    </cofactor>
</comment>
<evidence type="ECO:0000256" key="6">
    <source>
        <dbReference type="ARBA" id="ARBA00022723"/>
    </source>
</evidence>
<evidence type="ECO:0000313" key="14">
    <source>
        <dbReference type="EnsemblMetazoa" id="AALFPA23_025308.P37756"/>
    </source>
</evidence>
<evidence type="ECO:0008006" key="16">
    <source>
        <dbReference type="Google" id="ProtNLM"/>
    </source>
</evidence>
<sequence>MLFYILLTIVTLAYLWIRRRYFYWKRRSVPYVEPSFPLGNLWGMNKRHFGLLGQDVYMKLKETGSKLGGMFFFVNPVAVILDLDFAKDVFVKDFQYFHDRGEYSNEKVDPIMAHLVTMEGTKWKNLRTKLTPVFTSGKMKMMFPTIVTVAEEFWKCMVEEAGKGEDIEMKEFLARFTTDVIGNCAFGLECNSLKDPEAEFRKMGRKAMAMSPMEFLRRRLCNSFRGLAKVLGMRLSDPDVADFFMNAVRSTIEYRERNGIHRNDFMDLLIKMRNPESIDGSSDEMGMLTFNEIAAQAFVFFLAGFETSSTAMSFCLYELAKNQELQNKARRNIADVLAKHGAMTYEAVHEMAYIENCINGIQLLDFIDDITDFYLDFYFTESLRKYPPVTNIVRSVTKSYRVPGMNVTLEKDCRILLPVYAIHHDPQLFPHPEQYDPDRFNADQSAGRHPMAFVPFGEGPRICIGLRFGMMQARIGLTCLLKHFRFTLSDRMHDPLMMKSNTIILASEGGLWMKLECLEDKL</sequence>
<dbReference type="InterPro" id="IPR036396">
    <property type="entry name" value="Cyt_P450_sf"/>
</dbReference>
<dbReference type="PRINTS" id="PR00463">
    <property type="entry name" value="EP450I"/>
</dbReference>
<organism evidence="14 15">
    <name type="scientific">Aedes albopictus</name>
    <name type="common">Asian tiger mosquito</name>
    <name type="synonym">Stegomyia albopicta</name>
    <dbReference type="NCBI Taxonomy" id="7160"/>
    <lineage>
        <taxon>Eukaryota</taxon>
        <taxon>Metazoa</taxon>
        <taxon>Ecdysozoa</taxon>
        <taxon>Arthropoda</taxon>
        <taxon>Hexapoda</taxon>
        <taxon>Insecta</taxon>
        <taxon>Pterygota</taxon>
        <taxon>Neoptera</taxon>
        <taxon>Endopterygota</taxon>
        <taxon>Diptera</taxon>
        <taxon>Nematocera</taxon>
        <taxon>Culicoidea</taxon>
        <taxon>Culicidae</taxon>
        <taxon>Culicinae</taxon>
        <taxon>Aedini</taxon>
        <taxon>Aedes</taxon>
        <taxon>Stegomyia</taxon>
    </lineage>
</organism>
<dbReference type="GeneID" id="109421477"/>
<dbReference type="RefSeq" id="XP_062710834.1">
    <property type="nucleotide sequence ID" value="XM_062854850.1"/>
</dbReference>
<evidence type="ECO:0000256" key="1">
    <source>
        <dbReference type="ARBA" id="ARBA00001971"/>
    </source>
</evidence>
<dbReference type="Gene3D" id="1.10.630.10">
    <property type="entry name" value="Cytochrome P450"/>
    <property type="match status" value="1"/>
</dbReference>
<dbReference type="PANTHER" id="PTHR24292:SF103">
    <property type="entry name" value="CYTOCHROME P450 6BS1"/>
    <property type="match status" value="1"/>
</dbReference>
<keyword evidence="7" id="KW-0256">Endoplasmic reticulum</keyword>
<evidence type="ECO:0000256" key="2">
    <source>
        <dbReference type="ARBA" id="ARBA00004174"/>
    </source>
</evidence>
<evidence type="ECO:0000256" key="7">
    <source>
        <dbReference type="ARBA" id="ARBA00022824"/>
    </source>
</evidence>
<dbReference type="PANTHER" id="PTHR24292">
    <property type="entry name" value="CYTOCHROME P450"/>
    <property type="match status" value="1"/>
</dbReference>
<evidence type="ECO:0000313" key="15">
    <source>
        <dbReference type="Proteomes" id="UP000069940"/>
    </source>
</evidence>
<evidence type="ECO:0000256" key="12">
    <source>
        <dbReference type="ARBA" id="ARBA00023136"/>
    </source>
</evidence>
<name>A0ABM2A7Y7_AEDAL</name>
<keyword evidence="10 13" id="KW-0408">Iron</keyword>
<dbReference type="EnsemblMetazoa" id="AALFPA23_025308.R37756">
    <property type="protein sequence ID" value="AALFPA23_025308.P37756"/>
    <property type="gene ID" value="AALFPA23_025308"/>
</dbReference>
<accession>A0ABM2A7Y7</accession>
<comment type="subcellular location">
    <subcellularLocation>
        <location evidence="3">Endoplasmic reticulum membrane</location>
        <topology evidence="3">Peripheral membrane protein</topology>
    </subcellularLocation>
    <subcellularLocation>
        <location evidence="2">Microsome membrane</location>
        <topology evidence="2">Peripheral membrane protein</topology>
    </subcellularLocation>
</comment>
<reference evidence="15" key="1">
    <citation type="journal article" date="2015" name="Proc. Natl. Acad. Sci. U.S.A.">
        <title>Genome sequence of the Asian Tiger mosquito, Aedes albopictus, reveals insights into its biology, genetics, and evolution.</title>
        <authorList>
            <person name="Chen X.G."/>
            <person name="Jiang X."/>
            <person name="Gu J."/>
            <person name="Xu M."/>
            <person name="Wu Y."/>
            <person name="Deng Y."/>
            <person name="Zhang C."/>
            <person name="Bonizzoni M."/>
            <person name="Dermauw W."/>
            <person name="Vontas J."/>
            <person name="Armbruster P."/>
            <person name="Huang X."/>
            <person name="Yang Y."/>
            <person name="Zhang H."/>
            <person name="He W."/>
            <person name="Peng H."/>
            <person name="Liu Y."/>
            <person name="Wu K."/>
            <person name="Chen J."/>
            <person name="Lirakis M."/>
            <person name="Topalis P."/>
            <person name="Van Leeuwen T."/>
            <person name="Hall A.B."/>
            <person name="Jiang X."/>
            <person name="Thorpe C."/>
            <person name="Mueller R.L."/>
            <person name="Sun C."/>
            <person name="Waterhouse R.M."/>
            <person name="Yan G."/>
            <person name="Tu Z.J."/>
            <person name="Fang X."/>
            <person name="James A.A."/>
        </authorList>
    </citation>
    <scope>NUCLEOTIDE SEQUENCE [LARGE SCALE GENOMIC DNA]</scope>
    <source>
        <strain evidence="15">Foshan</strain>
    </source>
</reference>
<protein>
    <recommendedName>
        <fullName evidence="16">Cytochrome P450</fullName>
    </recommendedName>
</protein>
<evidence type="ECO:0000256" key="5">
    <source>
        <dbReference type="ARBA" id="ARBA00022617"/>
    </source>
</evidence>
<dbReference type="Proteomes" id="UP000069940">
    <property type="component" value="Unassembled WGS sequence"/>
</dbReference>
<keyword evidence="8" id="KW-0492">Microsome</keyword>
<dbReference type="InterPro" id="IPR017972">
    <property type="entry name" value="Cyt_P450_CS"/>
</dbReference>
<evidence type="ECO:0000256" key="4">
    <source>
        <dbReference type="ARBA" id="ARBA00010617"/>
    </source>
</evidence>
<keyword evidence="11 13" id="KW-0503">Monooxygenase</keyword>